<keyword evidence="2" id="KW-1185">Reference proteome</keyword>
<evidence type="ECO:0000313" key="1">
    <source>
        <dbReference type="EMBL" id="SDY92960.1"/>
    </source>
</evidence>
<gene>
    <name evidence="1" type="ORF">SAMN05421684_2372</name>
</gene>
<evidence type="ECO:0000313" key="2">
    <source>
        <dbReference type="Proteomes" id="UP000199632"/>
    </source>
</evidence>
<dbReference type="STRING" id="137265.SAMN05421684_2372"/>
<sequence>MTDEALWVVDESNVLLAWDGRTGQASARVELGGTGDVRWYPQAGGGLVWVFGSDGSVALVDPFTARLLAPPVIAPRPPGGLVGMPHYSHGAMWIWGTDRVWRVTAAGESSATPAERDTRRFGGAVQAAATDRWVFFGQGRQLLRVDPRTGAVADESDRLHAALDSARIPPPGVLDSMTAGPDDLVLAMGYNEPDIVVLDPDTMRPKWTTRVPDGSFVVTVHQSGRDIWALSESTAMRLDPGGGSASPLVRRRQLEAASAAVALGSLWIVDRDDEALVRLDVRTGRILGRLEIPGASWDQPHVRIVAGEHTVWLICRTSVIEDGVYRIDPDTNQVHRLAQPHELKHSYAAVAPAPRPQ</sequence>
<dbReference type="AlphaFoldDB" id="A0A1H3NW71"/>
<evidence type="ECO:0008006" key="3">
    <source>
        <dbReference type="Google" id="ProtNLM"/>
    </source>
</evidence>
<dbReference type="OrthoDB" id="7767370at2"/>
<dbReference type="Proteomes" id="UP000199632">
    <property type="component" value="Unassembled WGS sequence"/>
</dbReference>
<dbReference type="SUPFAM" id="SSF50998">
    <property type="entry name" value="Quinoprotein alcohol dehydrogenase-like"/>
    <property type="match status" value="1"/>
</dbReference>
<accession>A0A1H3NW71</accession>
<proteinExistence type="predicted"/>
<dbReference type="InterPro" id="IPR015943">
    <property type="entry name" value="WD40/YVTN_repeat-like_dom_sf"/>
</dbReference>
<dbReference type="Gene3D" id="2.130.10.10">
    <property type="entry name" value="YVTN repeat-like/Quinoprotein amine dehydrogenase"/>
    <property type="match status" value="1"/>
</dbReference>
<dbReference type="EMBL" id="FNQB01000001">
    <property type="protein sequence ID" value="SDY92960.1"/>
    <property type="molecule type" value="Genomic_DNA"/>
</dbReference>
<reference evidence="2" key="1">
    <citation type="submission" date="2016-10" db="EMBL/GenBank/DDBJ databases">
        <authorList>
            <person name="Varghese N."/>
            <person name="Submissions S."/>
        </authorList>
    </citation>
    <scope>NUCLEOTIDE SEQUENCE [LARGE SCALE GENOMIC DNA]</scope>
    <source>
        <strain evidence="2">DSM 44718</strain>
    </source>
</reference>
<organism evidence="1 2">
    <name type="scientific">Asanoa ishikariensis</name>
    <dbReference type="NCBI Taxonomy" id="137265"/>
    <lineage>
        <taxon>Bacteria</taxon>
        <taxon>Bacillati</taxon>
        <taxon>Actinomycetota</taxon>
        <taxon>Actinomycetes</taxon>
        <taxon>Micromonosporales</taxon>
        <taxon>Micromonosporaceae</taxon>
        <taxon>Asanoa</taxon>
    </lineage>
</organism>
<dbReference type="InterPro" id="IPR011047">
    <property type="entry name" value="Quinoprotein_ADH-like_sf"/>
</dbReference>
<protein>
    <recommendedName>
        <fullName evidence="3">PQQ-like domain-containing protein</fullName>
    </recommendedName>
</protein>
<name>A0A1H3NW71_9ACTN</name>
<dbReference type="RefSeq" id="WP_090790083.1">
    <property type="nucleotide sequence ID" value="NZ_BOND01000026.1"/>
</dbReference>